<dbReference type="EMBL" id="KQ976795">
    <property type="protein sequence ID" value="KYN08253.1"/>
    <property type="molecule type" value="Genomic_DNA"/>
</dbReference>
<evidence type="ECO:0000313" key="1">
    <source>
        <dbReference type="EMBL" id="KYN08253.1"/>
    </source>
</evidence>
<sequence>MNTKVEVVAQNAKRFHFLLNYLFLTILLKEEVLSKLRIKKYFVIYRTFSNIERKKNTPQFLKDTEAISEKNSNNGSAEELESEWQDTIKVSQKRNISACLDAVQDTANVQQDHNKKRNVPRFKRSKIDESRNMDDTFTNISNAVMNFLESTKENTTTDVKTVDQSFVDYIRVHLENIPEPEKSARKKLLFDALIAPLPKTCSFVSHHKREILMKQLLYHLAAMFQ</sequence>
<reference evidence="1 2" key="1">
    <citation type="submission" date="2016-03" db="EMBL/GenBank/DDBJ databases">
        <title>Cyphomyrmex costatus WGS genome.</title>
        <authorList>
            <person name="Nygaard S."/>
            <person name="Hu H."/>
            <person name="Boomsma J."/>
            <person name="Zhang G."/>
        </authorList>
    </citation>
    <scope>NUCLEOTIDE SEQUENCE [LARGE SCALE GENOMIC DNA]</scope>
    <source>
        <strain evidence="1">MS0001</strain>
        <tissue evidence="1">Whole body</tissue>
    </source>
</reference>
<gene>
    <name evidence="1" type="ORF">ALC62_00764</name>
</gene>
<proteinExistence type="predicted"/>
<accession>A0A151IQE2</accession>
<keyword evidence="2" id="KW-1185">Reference proteome</keyword>
<name>A0A151IQE2_9HYME</name>
<dbReference type="AlphaFoldDB" id="A0A151IQE2"/>
<dbReference type="Proteomes" id="UP000078542">
    <property type="component" value="Unassembled WGS sequence"/>
</dbReference>
<protein>
    <submittedName>
        <fullName evidence="1">Uncharacterized protein</fullName>
    </submittedName>
</protein>
<evidence type="ECO:0000313" key="2">
    <source>
        <dbReference type="Proteomes" id="UP000078542"/>
    </source>
</evidence>
<organism evidence="1 2">
    <name type="scientific">Cyphomyrmex costatus</name>
    <dbReference type="NCBI Taxonomy" id="456900"/>
    <lineage>
        <taxon>Eukaryota</taxon>
        <taxon>Metazoa</taxon>
        <taxon>Ecdysozoa</taxon>
        <taxon>Arthropoda</taxon>
        <taxon>Hexapoda</taxon>
        <taxon>Insecta</taxon>
        <taxon>Pterygota</taxon>
        <taxon>Neoptera</taxon>
        <taxon>Endopterygota</taxon>
        <taxon>Hymenoptera</taxon>
        <taxon>Apocrita</taxon>
        <taxon>Aculeata</taxon>
        <taxon>Formicoidea</taxon>
        <taxon>Formicidae</taxon>
        <taxon>Myrmicinae</taxon>
        <taxon>Cyphomyrmex</taxon>
    </lineage>
</organism>